<name>A0A091DF83_FUKDA</name>
<feature type="region of interest" description="Disordered" evidence="11">
    <location>
        <begin position="60"/>
        <end position="92"/>
    </location>
</feature>
<keyword evidence="7" id="KW-0175">Coiled coil</keyword>
<sequence length="92" mass="11073">MKTEKQVKQQKENLEHFKSLKNEAESKYDMIKLKIGQLLELADPLNDELNLADSEVDYQKRGKQHYEEKQKEHLDTLNRKKQELDMKEKELE</sequence>
<comment type="subcellular location">
    <subcellularLocation>
        <location evidence="2">Chromosome</location>
    </subcellularLocation>
    <subcellularLocation>
        <location evidence="1">Nucleus</location>
    </subcellularLocation>
</comment>
<evidence type="ECO:0000256" key="6">
    <source>
        <dbReference type="ARBA" id="ARBA00022840"/>
    </source>
</evidence>
<evidence type="ECO:0000313" key="13">
    <source>
        <dbReference type="Proteomes" id="UP000028990"/>
    </source>
</evidence>
<reference evidence="12 13" key="1">
    <citation type="submission" date="2013-11" db="EMBL/GenBank/DDBJ databases">
        <title>The Damaraland mole rat (Fukomys damarensis) genome and evolution of African mole rats.</title>
        <authorList>
            <person name="Gladyshev V.N."/>
            <person name="Fang X."/>
        </authorList>
    </citation>
    <scope>NUCLEOTIDE SEQUENCE [LARGE SCALE GENOMIC DNA]</scope>
    <source>
        <tissue evidence="12">Liver</tissue>
    </source>
</reference>
<dbReference type="GO" id="GO:0005634">
    <property type="term" value="C:nucleus"/>
    <property type="evidence" value="ECO:0007669"/>
    <property type="project" value="UniProtKB-SubCell"/>
</dbReference>
<keyword evidence="9" id="KW-0234">DNA repair</keyword>
<gene>
    <name evidence="12" type="ORF">H920_07786</name>
</gene>
<evidence type="ECO:0000256" key="10">
    <source>
        <dbReference type="ARBA" id="ARBA00023242"/>
    </source>
</evidence>
<keyword evidence="4" id="KW-0547">Nucleotide-binding</keyword>
<dbReference type="PANTHER" id="PTHR19306">
    <property type="entry name" value="STRUCTURAL MAINTENANCE OF CHROMOSOMES 5,6 SMC5, SMC6"/>
    <property type="match status" value="1"/>
</dbReference>
<evidence type="ECO:0000313" key="12">
    <source>
        <dbReference type="EMBL" id="KFO30794.1"/>
    </source>
</evidence>
<evidence type="ECO:0000256" key="5">
    <source>
        <dbReference type="ARBA" id="ARBA00022763"/>
    </source>
</evidence>
<proteinExistence type="predicted"/>
<evidence type="ECO:0000256" key="11">
    <source>
        <dbReference type="SAM" id="MobiDB-lite"/>
    </source>
</evidence>
<evidence type="ECO:0000256" key="3">
    <source>
        <dbReference type="ARBA" id="ARBA00022454"/>
    </source>
</evidence>
<keyword evidence="3" id="KW-0158">Chromosome</keyword>
<evidence type="ECO:0000256" key="8">
    <source>
        <dbReference type="ARBA" id="ARBA00023172"/>
    </source>
</evidence>
<keyword evidence="8" id="KW-0233">DNA recombination</keyword>
<evidence type="ECO:0000256" key="9">
    <source>
        <dbReference type="ARBA" id="ARBA00023204"/>
    </source>
</evidence>
<dbReference type="GO" id="GO:0035861">
    <property type="term" value="C:site of double-strand break"/>
    <property type="evidence" value="ECO:0007669"/>
    <property type="project" value="TreeGrafter"/>
</dbReference>
<dbReference type="GO" id="GO:0003684">
    <property type="term" value="F:damaged DNA binding"/>
    <property type="evidence" value="ECO:0007669"/>
    <property type="project" value="TreeGrafter"/>
</dbReference>
<dbReference type="GO" id="GO:0030915">
    <property type="term" value="C:Smc5-Smc6 complex"/>
    <property type="evidence" value="ECO:0007669"/>
    <property type="project" value="TreeGrafter"/>
</dbReference>
<protein>
    <submittedName>
        <fullName evidence="12">Structural maintenance of chromosomes protein 6</fullName>
    </submittedName>
</protein>
<dbReference type="EMBL" id="KN122379">
    <property type="protein sequence ID" value="KFO30794.1"/>
    <property type="molecule type" value="Genomic_DNA"/>
</dbReference>
<dbReference type="AlphaFoldDB" id="A0A091DF83"/>
<dbReference type="GO" id="GO:0000724">
    <property type="term" value="P:double-strand break repair via homologous recombination"/>
    <property type="evidence" value="ECO:0007669"/>
    <property type="project" value="TreeGrafter"/>
</dbReference>
<keyword evidence="6" id="KW-0067">ATP-binding</keyword>
<organism evidence="12 13">
    <name type="scientific">Fukomys damarensis</name>
    <name type="common">Damaraland mole rat</name>
    <name type="synonym">Cryptomys damarensis</name>
    <dbReference type="NCBI Taxonomy" id="885580"/>
    <lineage>
        <taxon>Eukaryota</taxon>
        <taxon>Metazoa</taxon>
        <taxon>Chordata</taxon>
        <taxon>Craniata</taxon>
        <taxon>Vertebrata</taxon>
        <taxon>Euteleostomi</taxon>
        <taxon>Mammalia</taxon>
        <taxon>Eutheria</taxon>
        <taxon>Euarchontoglires</taxon>
        <taxon>Glires</taxon>
        <taxon>Rodentia</taxon>
        <taxon>Hystricomorpha</taxon>
        <taxon>Bathyergidae</taxon>
        <taxon>Fukomys</taxon>
    </lineage>
</organism>
<dbReference type="Proteomes" id="UP000028990">
    <property type="component" value="Unassembled WGS sequence"/>
</dbReference>
<keyword evidence="10" id="KW-0539">Nucleus</keyword>
<evidence type="ECO:0000256" key="7">
    <source>
        <dbReference type="ARBA" id="ARBA00023054"/>
    </source>
</evidence>
<evidence type="ECO:0000256" key="4">
    <source>
        <dbReference type="ARBA" id="ARBA00022741"/>
    </source>
</evidence>
<keyword evidence="5" id="KW-0227">DNA damage</keyword>
<accession>A0A091DF83</accession>
<evidence type="ECO:0000256" key="2">
    <source>
        <dbReference type="ARBA" id="ARBA00004286"/>
    </source>
</evidence>
<dbReference type="GO" id="GO:0003697">
    <property type="term" value="F:single-stranded DNA binding"/>
    <property type="evidence" value="ECO:0007669"/>
    <property type="project" value="TreeGrafter"/>
</dbReference>
<dbReference type="GO" id="GO:0005524">
    <property type="term" value="F:ATP binding"/>
    <property type="evidence" value="ECO:0007669"/>
    <property type="project" value="UniProtKB-KW"/>
</dbReference>
<keyword evidence="13" id="KW-1185">Reference proteome</keyword>
<dbReference type="PANTHER" id="PTHR19306:SF6">
    <property type="entry name" value="STRUCTURAL MAINTENANCE OF CHROMOSOMES PROTEIN 6"/>
    <property type="match status" value="1"/>
</dbReference>
<evidence type="ECO:0000256" key="1">
    <source>
        <dbReference type="ARBA" id="ARBA00004123"/>
    </source>
</evidence>